<proteinExistence type="predicted"/>
<dbReference type="SUPFAM" id="SSF109604">
    <property type="entry name" value="HD-domain/PDEase-like"/>
    <property type="match status" value="1"/>
</dbReference>
<evidence type="ECO:0000313" key="1">
    <source>
        <dbReference type="EMBL" id="AIL61157.1"/>
    </source>
</evidence>
<dbReference type="EMBL" id="CP009048">
    <property type="protein sequence ID" value="AIL61157.1"/>
    <property type="molecule type" value="Genomic_DNA"/>
</dbReference>
<sequence length="141" mass="15368">MSTLERAIAVAARAHEGQQDKGGAAYILHPLRVMMRVSTVEQRIVAVLHDVLEDSPMTLSDLAREGFALKILAAVQALSRRDQESYEAFVIRLGGDPLARVVKLADLADNSDLSRIAIPGPEDMARLARYQQASAYLQALA</sequence>
<evidence type="ECO:0000313" key="2">
    <source>
        <dbReference type="Proteomes" id="UP000028931"/>
    </source>
</evidence>
<dbReference type="OrthoDB" id="9802385at2"/>
<dbReference type="KEGG" id="palk:PSAKL28_19350"/>
<dbReference type="eggNOG" id="COG0317">
    <property type="taxonomic scope" value="Bacteria"/>
</dbReference>
<dbReference type="AlphaFoldDB" id="A0A077F6N1"/>
<organism evidence="1 2">
    <name type="scientific">Pseudomonas alkylphenolica</name>
    <dbReference type="NCBI Taxonomy" id="237609"/>
    <lineage>
        <taxon>Bacteria</taxon>
        <taxon>Pseudomonadati</taxon>
        <taxon>Pseudomonadota</taxon>
        <taxon>Gammaproteobacteria</taxon>
        <taxon>Pseudomonadales</taxon>
        <taxon>Pseudomonadaceae</taxon>
        <taxon>Pseudomonas</taxon>
    </lineage>
</organism>
<dbReference type="Proteomes" id="UP000028931">
    <property type="component" value="Chromosome"/>
</dbReference>
<gene>
    <name evidence="1" type="ORF">PSAKL28_19350</name>
</gene>
<reference evidence="1 2" key="1">
    <citation type="submission" date="2014-07" db="EMBL/GenBank/DDBJ databases">
        <authorList>
            <person name="Lee K."/>
            <person name="Lim J.Y."/>
            <person name="Hwang I."/>
        </authorList>
    </citation>
    <scope>NUCLEOTIDE SEQUENCE [LARGE SCALE GENOMIC DNA]</scope>
    <source>
        <strain evidence="1 2">KL28</strain>
    </source>
</reference>
<keyword evidence="1" id="KW-0378">Hydrolase</keyword>
<dbReference type="GO" id="GO:0016787">
    <property type="term" value="F:hydrolase activity"/>
    <property type="evidence" value="ECO:0007669"/>
    <property type="project" value="UniProtKB-KW"/>
</dbReference>
<name>A0A077F6N1_9PSED</name>
<dbReference type="HOGENOM" id="CLU_109398_2_0_6"/>
<dbReference type="Gene3D" id="1.10.3210.10">
    <property type="entry name" value="Hypothetical protein af1432"/>
    <property type="match status" value="1"/>
</dbReference>
<dbReference type="RefSeq" id="WP_038609579.1">
    <property type="nucleotide sequence ID" value="NZ_CP009048.1"/>
</dbReference>
<protein>
    <submittedName>
        <fullName evidence="1">Metal dependent phosphohydrolase</fullName>
    </submittedName>
</protein>
<accession>A0A077F6N1</accession>